<name>A0ABM4WPP7_COFAR</name>
<evidence type="ECO:0008006" key="3">
    <source>
        <dbReference type="Google" id="ProtNLM"/>
    </source>
</evidence>
<reference evidence="2" key="1">
    <citation type="submission" date="2025-08" db="UniProtKB">
        <authorList>
            <consortium name="RefSeq"/>
        </authorList>
    </citation>
    <scope>IDENTIFICATION</scope>
    <source>
        <tissue evidence="2">Leaves</tissue>
    </source>
</reference>
<evidence type="ECO:0000313" key="2">
    <source>
        <dbReference type="RefSeq" id="XP_071933747.1"/>
    </source>
</evidence>
<dbReference type="RefSeq" id="XP_071933747.1">
    <property type="nucleotide sequence ID" value="XM_072077646.1"/>
</dbReference>
<organism evidence="1 2">
    <name type="scientific">Coffea arabica</name>
    <name type="common">Arabian coffee</name>
    <dbReference type="NCBI Taxonomy" id="13443"/>
    <lineage>
        <taxon>Eukaryota</taxon>
        <taxon>Viridiplantae</taxon>
        <taxon>Streptophyta</taxon>
        <taxon>Embryophyta</taxon>
        <taxon>Tracheophyta</taxon>
        <taxon>Spermatophyta</taxon>
        <taxon>Magnoliopsida</taxon>
        <taxon>eudicotyledons</taxon>
        <taxon>Gunneridae</taxon>
        <taxon>Pentapetalae</taxon>
        <taxon>asterids</taxon>
        <taxon>lamiids</taxon>
        <taxon>Gentianales</taxon>
        <taxon>Rubiaceae</taxon>
        <taxon>Ixoroideae</taxon>
        <taxon>Gardenieae complex</taxon>
        <taxon>Bertiereae - Coffeeae clade</taxon>
        <taxon>Coffeeae</taxon>
        <taxon>Coffea</taxon>
    </lineage>
</organism>
<protein>
    <recommendedName>
        <fullName evidence="3">Reverse transcriptase domain-containing protein</fullName>
    </recommendedName>
</protein>
<dbReference type="GeneID" id="140036290"/>
<evidence type="ECO:0000313" key="1">
    <source>
        <dbReference type="Proteomes" id="UP001652660"/>
    </source>
</evidence>
<sequence>MKVLCSKLIYVRRAIQEWNKHTFGNIFDASREAEETVHRAEARLENESSDVALVELNIAQAQLNLALSVEEQFWKQKARVKWICHGDCNSKFFHVVLKQRRVEGVIHRIKDVHGAWVETDEDISNEAVCYFSELFSELAGNATNLLHVIPSIVTAEENSRLEADPSFEEVHKIIFAMDGESATSSDGFMGRFLLLLGRSSRGGNIALKLDMAKTYDRVSWIFFVNVMRRFSRGLQQGDPLASALFVIGAEVLSRALNDLALQAGMENGNGGHAVNGNGHANGHVEPLRPIYYRVLGGGAHVRYSPSTRFPRCPCRMTYAYPNDLVLSLDDDRRQLVNTN</sequence>
<gene>
    <name evidence="2" type="primary">LOC140036290</name>
</gene>
<keyword evidence="1" id="KW-1185">Reference proteome</keyword>
<dbReference type="Proteomes" id="UP001652660">
    <property type="component" value="Chromosome 2e"/>
</dbReference>
<accession>A0ABM4WPP7</accession>
<proteinExistence type="predicted"/>